<organism evidence="2 3">
    <name type="scientific">Rubus argutus</name>
    <name type="common">Southern blackberry</name>
    <dbReference type="NCBI Taxonomy" id="59490"/>
    <lineage>
        <taxon>Eukaryota</taxon>
        <taxon>Viridiplantae</taxon>
        <taxon>Streptophyta</taxon>
        <taxon>Embryophyta</taxon>
        <taxon>Tracheophyta</taxon>
        <taxon>Spermatophyta</taxon>
        <taxon>Magnoliopsida</taxon>
        <taxon>eudicotyledons</taxon>
        <taxon>Gunneridae</taxon>
        <taxon>Pentapetalae</taxon>
        <taxon>rosids</taxon>
        <taxon>fabids</taxon>
        <taxon>Rosales</taxon>
        <taxon>Rosaceae</taxon>
        <taxon>Rosoideae</taxon>
        <taxon>Rosoideae incertae sedis</taxon>
        <taxon>Rubus</taxon>
    </lineage>
</organism>
<dbReference type="PANTHER" id="PTHR34189:SF4">
    <property type="entry name" value="TRANSMEMBRANE PROTEIN"/>
    <property type="match status" value="1"/>
</dbReference>
<feature type="transmembrane region" description="Helical" evidence="1">
    <location>
        <begin position="65"/>
        <end position="83"/>
    </location>
</feature>
<proteinExistence type="predicted"/>
<protein>
    <recommendedName>
        <fullName evidence="4">Transmembrane protein</fullName>
    </recommendedName>
</protein>
<name>A0AAW1W0H4_RUBAR</name>
<accession>A0AAW1W0H4</accession>
<dbReference type="EMBL" id="JBEDUW010000007">
    <property type="protein sequence ID" value="KAK9913963.1"/>
    <property type="molecule type" value="Genomic_DNA"/>
</dbReference>
<evidence type="ECO:0000313" key="2">
    <source>
        <dbReference type="EMBL" id="KAK9913963.1"/>
    </source>
</evidence>
<keyword evidence="3" id="KW-1185">Reference proteome</keyword>
<keyword evidence="1" id="KW-1133">Transmembrane helix</keyword>
<evidence type="ECO:0000256" key="1">
    <source>
        <dbReference type="SAM" id="Phobius"/>
    </source>
</evidence>
<gene>
    <name evidence="2" type="ORF">M0R45_037762</name>
</gene>
<reference evidence="2 3" key="1">
    <citation type="journal article" date="2023" name="G3 (Bethesda)">
        <title>A chromosome-length genome assembly and annotation of blackberry (Rubus argutus, cv. 'Hillquist').</title>
        <authorList>
            <person name="Bruna T."/>
            <person name="Aryal R."/>
            <person name="Dudchenko O."/>
            <person name="Sargent D.J."/>
            <person name="Mead D."/>
            <person name="Buti M."/>
            <person name="Cavallini A."/>
            <person name="Hytonen T."/>
            <person name="Andres J."/>
            <person name="Pham M."/>
            <person name="Weisz D."/>
            <person name="Mascagni F."/>
            <person name="Usai G."/>
            <person name="Natali L."/>
            <person name="Bassil N."/>
            <person name="Fernandez G.E."/>
            <person name="Lomsadze A."/>
            <person name="Armour M."/>
            <person name="Olukolu B."/>
            <person name="Poorten T."/>
            <person name="Britton C."/>
            <person name="Davik J."/>
            <person name="Ashrafi H."/>
            <person name="Aiden E.L."/>
            <person name="Borodovsky M."/>
            <person name="Worthington M."/>
        </authorList>
    </citation>
    <scope>NUCLEOTIDE SEQUENCE [LARGE SCALE GENOMIC DNA]</scope>
    <source>
        <strain evidence="2">PI 553951</strain>
    </source>
</reference>
<keyword evidence="1" id="KW-0472">Membrane</keyword>
<keyword evidence="1" id="KW-0812">Transmembrane</keyword>
<evidence type="ECO:0000313" key="3">
    <source>
        <dbReference type="Proteomes" id="UP001457282"/>
    </source>
</evidence>
<evidence type="ECO:0008006" key="4">
    <source>
        <dbReference type="Google" id="ProtNLM"/>
    </source>
</evidence>
<dbReference type="AlphaFoldDB" id="A0AAW1W0H4"/>
<dbReference type="PANTHER" id="PTHR34189">
    <property type="entry name" value="TRANSMEMBRANE PROTEIN"/>
    <property type="match status" value="1"/>
</dbReference>
<dbReference type="Proteomes" id="UP001457282">
    <property type="component" value="Unassembled WGS sequence"/>
</dbReference>
<comment type="caution">
    <text evidence="2">The sequence shown here is derived from an EMBL/GenBank/DDBJ whole genome shotgun (WGS) entry which is preliminary data.</text>
</comment>
<sequence length="141" mass="15643">MHRSASWSRADEYFASSPSGTKVPSGLRMSVSFFEGSDNQLPVYDPPIAELAKKEKARVKFAENAVHVIPFVLLLCAFILWFFSNPDIDMRMKDPIAARNIEGLTLEGEIENDSDGTQTGALPIVDLGLDIDPTKQTKDKR</sequence>